<comment type="caution">
    <text evidence="2">The sequence shown here is derived from an EMBL/GenBank/DDBJ whole genome shotgun (WGS) entry which is preliminary data.</text>
</comment>
<sequence length="281" mass="32479">MTFPRSHRLFNSLVVPMWIKCISCLDNMWDISDFADEMQSIWDHAIPNILHTVSRSNNPLMQRAYDYRSDFGERAQVVIQKFIEKGGWTPSDIFYPYMWKECVGDEADPDAYYRAFEDHCILDMFTLYLEYIHKLPTAYYHRAMRKGALSIATVVVERTWKMWSTGTFEKPTNASHQQFAEGLWSHSTKLIMESIDSATRHKWKKILKGAGAFIDVHQKHPTQRAQAQAKGMGVNGQAMCIDEDSHSDSGSDILLMASYLATTTHLSLFQEFIDFLLYMFG</sequence>
<evidence type="ECO:0000313" key="3">
    <source>
        <dbReference type="Proteomes" id="UP001195769"/>
    </source>
</evidence>
<name>A0AAD4HNK4_9AGAM</name>
<organism evidence="2 3">
    <name type="scientific">Suillus fuscotomentosus</name>
    <dbReference type="NCBI Taxonomy" id="1912939"/>
    <lineage>
        <taxon>Eukaryota</taxon>
        <taxon>Fungi</taxon>
        <taxon>Dikarya</taxon>
        <taxon>Basidiomycota</taxon>
        <taxon>Agaricomycotina</taxon>
        <taxon>Agaricomycetes</taxon>
        <taxon>Agaricomycetidae</taxon>
        <taxon>Boletales</taxon>
        <taxon>Suillineae</taxon>
        <taxon>Suillaceae</taxon>
        <taxon>Suillus</taxon>
    </lineage>
</organism>
<dbReference type="EMBL" id="JABBWK010000014">
    <property type="protein sequence ID" value="KAG1903193.1"/>
    <property type="molecule type" value="Genomic_DNA"/>
</dbReference>
<accession>A0AAD4HNK4</accession>
<keyword evidence="1" id="KW-0732">Signal</keyword>
<proteinExistence type="predicted"/>
<feature type="signal peptide" evidence="1">
    <location>
        <begin position="1"/>
        <end position="24"/>
    </location>
</feature>
<reference evidence="2" key="1">
    <citation type="journal article" date="2020" name="New Phytol.">
        <title>Comparative genomics reveals dynamic genome evolution in host specialist ectomycorrhizal fungi.</title>
        <authorList>
            <person name="Lofgren L.A."/>
            <person name="Nguyen N.H."/>
            <person name="Vilgalys R."/>
            <person name="Ruytinx J."/>
            <person name="Liao H.L."/>
            <person name="Branco S."/>
            <person name="Kuo A."/>
            <person name="LaButti K."/>
            <person name="Lipzen A."/>
            <person name="Andreopoulos W."/>
            <person name="Pangilinan J."/>
            <person name="Riley R."/>
            <person name="Hundley H."/>
            <person name="Na H."/>
            <person name="Barry K."/>
            <person name="Grigoriev I.V."/>
            <person name="Stajich J.E."/>
            <person name="Kennedy P.G."/>
        </authorList>
    </citation>
    <scope>NUCLEOTIDE SEQUENCE</scope>
    <source>
        <strain evidence="2">FC203</strain>
    </source>
</reference>
<evidence type="ECO:0000313" key="2">
    <source>
        <dbReference type="EMBL" id="KAG1903193.1"/>
    </source>
</evidence>
<evidence type="ECO:0000256" key="1">
    <source>
        <dbReference type="SAM" id="SignalP"/>
    </source>
</evidence>
<dbReference type="GeneID" id="64671067"/>
<feature type="chain" id="PRO_5041944811" evidence="1">
    <location>
        <begin position="25"/>
        <end position="281"/>
    </location>
</feature>
<keyword evidence="3" id="KW-1185">Reference proteome</keyword>
<dbReference type="Proteomes" id="UP001195769">
    <property type="component" value="Unassembled WGS sequence"/>
</dbReference>
<protein>
    <submittedName>
        <fullName evidence="2">Uncharacterized protein</fullName>
    </submittedName>
</protein>
<gene>
    <name evidence="2" type="ORF">F5891DRAFT_978217</name>
</gene>
<dbReference type="RefSeq" id="XP_041228768.1">
    <property type="nucleotide sequence ID" value="XM_041376769.1"/>
</dbReference>
<dbReference type="AlphaFoldDB" id="A0AAD4HNK4"/>